<dbReference type="InterPro" id="IPR036388">
    <property type="entry name" value="WH-like_DNA-bd_sf"/>
</dbReference>
<reference evidence="6 7" key="1">
    <citation type="submission" date="2019-08" db="EMBL/GenBank/DDBJ databases">
        <title>Archaea genome.</title>
        <authorList>
            <person name="Kajale S."/>
            <person name="Shouche Y."/>
            <person name="Deshpande N."/>
            <person name="Sharma A."/>
        </authorList>
    </citation>
    <scope>NUCLEOTIDE SEQUENCE [LARGE SCALE GENOMIC DNA]</scope>
    <source>
        <strain evidence="6 7">ESP3B_9</strain>
    </source>
</reference>
<sequence length="253" mass="28484">MITNDKETKTIKSDVTVLDIIEYLREVDSARITEISAEVGISKSSVHAHLATLEQRGYAAKEGDQYKLGMCFLNLGASTRNKVPHFDSVRERVERLANQTDERTQFVIEEHGQAYVIFRSFGQYAVRARPRIGQPTHLHTSASGKAILSGLPRERVREIIDYWGLPQKTENTITDRETLFEELDEVRDQGYAVNTGESQGRFLSVGAPIRTDESILGAITISGPEKRMHDRLDDEIIDLLLGVTNELELNLTN</sequence>
<dbReference type="InterPro" id="IPR029016">
    <property type="entry name" value="GAF-like_dom_sf"/>
</dbReference>
<dbReference type="AlphaFoldDB" id="A0A5D5AS31"/>
<dbReference type="CDD" id="cd00090">
    <property type="entry name" value="HTH_ARSR"/>
    <property type="match status" value="1"/>
</dbReference>
<dbReference type="InterPro" id="IPR050707">
    <property type="entry name" value="HTH_MetabolicPath_Reg"/>
</dbReference>
<dbReference type="Pfam" id="PF09339">
    <property type="entry name" value="HTH_IclR"/>
    <property type="match status" value="1"/>
</dbReference>
<dbReference type="InterPro" id="IPR036390">
    <property type="entry name" value="WH_DNA-bd_sf"/>
</dbReference>
<name>A0A5D5AS31_9EURY</name>
<keyword evidence="7" id="KW-1185">Reference proteome</keyword>
<dbReference type="Proteomes" id="UP000324104">
    <property type="component" value="Unassembled WGS sequence"/>
</dbReference>
<evidence type="ECO:0000256" key="2">
    <source>
        <dbReference type="ARBA" id="ARBA00023125"/>
    </source>
</evidence>
<dbReference type="GO" id="GO:0003700">
    <property type="term" value="F:DNA-binding transcription factor activity"/>
    <property type="evidence" value="ECO:0007669"/>
    <property type="project" value="TreeGrafter"/>
</dbReference>
<keyword evidence="2" id="KW-0238">DNA-binding</keyword>
<dbReference type="SMART" id="SM00346">
    <property type="entry name" value="HTH_ICLR"/>
    <property type="match status" value="1"/>
</dbReference>
<comment type="caution">
    <text evidence="6">The sequence shown here is derived from an EMBL/GenBank/DDBJ whole genome shotgun (WGS) entry which is preliminary data.</text>
</comment>
<dbReference type="InterPro" id="IPR005471">
    <property type="entry name" value="Tscrpt_reg_IclR_N"/>
</dbReference>
<evidence type="ECO:0000259" key="5">
    <source>
        <dbReference type="PROSITE" id="PS51078"/>
    </source>
</evidence>
<dbReference type="Pfam" id="PF01614">
    <property type="entry name" value="IclR_C"/>
    <property type="match status" value="1"/>
</dbReference>
<dbReference type="EMBL" id="VTAW01000007">
    <property type="protein sequence ID" value="TYT62632.1"/>
    <property type="molecule type" value="Genomic_DNA"/>
</dbReference>
<protein>
    <submittedName>
        <fullName evidence="6">IclR family transcriptional regulator</fullName>
    </submittedName>
</protein>
<dbReference type="PROSITE" id="PS51077">
    <property type="entry name" value="HTH_ICLR"/>
    <property type="match status" value="1"/>
</dbReference>
<feature type="domain" description="HTH iclR-type" evidence="4">
    <location>
        <begin position="8"/>
        <end position="70"/>
    </location>
</feature>
<feature type="domain" description="IclR-ED" evidence="5">
    <location>
        <begin position="71"/>
        <end position="253"/>
    </location>
</feature>
<dbReference type="SUPFAM" id="SSF46785">
    <property type="entry name" value="Winged helix' DNA-binding domain"/>
    <property type="match status" value="1"/>
</dbReference>
<dbReference type="GO" id="GO:0045892">
    <property type="term" value="P:negative regulation of DNA-templated transcription"/>
    <property type="evidence" value="ECO:0007669"/>
    <property type="project" value="TreeGrafter"/>
</dbReference>
<accession>A0A5D5AS31</accession>
<evidence type="ECO:0000256" key="3">
    <source>
        <dbReference type="ARBA" id="ARBA00023163"/>
    </source>
</evidence>
<evidence type="ECO:0000259" key="4">
    <source>
        <dbReference type="PROSITE" id="PS51077"/>
    </source>
</evidence>
<keyword evidence="1" id="KW-0805">Transcription regulation</keyword>
<dbReference type="Gene3D" id="1.10.10.10">
    <property type="entry name" value="Winged helix-like DNA-binding domain superfamily/Winged helix DNA-binding domain"/>
    <property type="match status" value="1"/>
</dbReference>
<evidence type="ECO:0000256" key="1">
    <source>
        <dbReference type="ARBA" id="ARBA00023015"/>
    </source>
</evidence>
<dbReference type="InterPro" id="IPR011991">
    <property type="entry name" value="ArsR-like_HTH"/>
</dbReference>
<dbReference type="PANTHER" id="PTHR30136:SF35">
    <property type="entry name" value="HTH-TYPE TRANSCRIPTIONAL REGULATOR RV1719"/>
    <property type="match status" value="1"/>
</dbReference>
<proteinExistence type="predicted"/>
<dbReference type="Gene3D" id="3.30.450.40">
    <property type="match status" value="1"/>
</dbReference>
<dbReference type="SUPFAM" id="SSF55781">
    <property type="entry name" value="GAF domain-like"/>
    <property type="match status" value="1"/>
</dbReference>
<dbReference type="InterPro" id="IPR014757">
    <property type="entry name" value="Tscrpt_reg_IclR_C"/>
</dbReference>
<dbReference type="GO" id="GO:0003677">
    <property type="term" value="F:DNA binding"/>
    <property type="evidence" value="ECO:0007669"/>
    <property type="project" value="UniProtKB-KW"/>
</dbReference>
<gene>
    <name evidence="6" type="ORF">FYC77_07645</name>
</gene>
<dbReference type="RefSeq" id="WP_149080919.1">
    <property type="nucleotide sequence ID" value="NZ_VTAW01000007.1"/>
</dbReference>
<dbReference type="PANTHER" id="PTHR30136">
    <property type="entry name" value="HELIX-TURN-HELIX TRANSCRIPTIONAL REGULATOR, ICLR FAMILY"/>
    <property type="match status" value="1"/>
</dbReference>
<evidence type="ECO:0000313" key="7">
    <source>
        <dbReference type="Proteomes" id="UP000324104"/>
    </source>
</evidence>
<keyword evidence="3" id="KW-0804">Transcription</keyword>
<dbReference type="PROSITE" id="PS51078">
    <property type="entry name" value="ICLR_ED"/>
    <property type="match status" value="1"/>
</dbReference>
<organism evidence="6 7">
    <name type="scientific">Natrialba swarupiae</name>
    <dbReference type="NCBI Taxonomy" id="2448032"/>
    <lineage>
        <taxon>Archaea</taxon>
        <taxon>Methanobacteriati</taxon>
        <taxon>Methanobacteriota</taxon>
        <taxon>Stenosarchaea group</taxon>
        <taxon>Halobacteria</taxon>
        <taxon>Halobacteriales</taxon>
        <taxon>Natrialbaceae</taxon>
        <taxon>Natrialba</taxon>
    </lineage>
</organism>
<evidence type="ECO:0000313" key="6">
    <source>
        <dbReference type="EMBL" id="TYT62632.1"/>
    </source>
</evidence>